<accession>A0ABM1T4L9</accession>
<name>A0ABM1T4L9_LIMPO</name>
<evidence type="ECO:0000313" key="1">
    <source>
        <dbReference type="Proteomes" id="UP000694941"/>
    </source>
</evidence>
<protein>
    <submittedName>
        <fullName evidence="2">Uncharacterized protein LOC106467023</fullName>
    </submittedName>
</protein>
<evidence type="ECO:0000313" key="2">
    <source>
        <dbReference type="RefSeq" id="XP_022250825.1"/>
    </source>
</evidence>
<organism evidence="1 2">
    <name type="scientific">Limulus polyphemus</name>
    <name type="common">Atlantic horseshoe crab</name>
    <dbReference type="NCBI Taxonomy" id="6850"/>
    <lineage>
        <taxon>Eukaryota</taxon>
        <taxon>Metazoa</taxon>
        <taxon>Ecdysozoa</taxon>
        <taxon>Arthropoda</taxon>
        <taxon>Chelicerata</taxon>
        <taxon>Merostomata</taxon>
        <taxon>Xiphosura</taxon>
        <taxon>Limulidae</taxon>
        <taxon>Limulus</taxon>
    </lineage>
</organism>
<dbReference type="Proteomes" id="UP000694941">
    <property type="component" value="Unplaced"/>
</dbReference>
<sequence>MASVEYEMSEMEVLEIKVEPIFDEEQNALLDIKLMENEDKTIISPSTTVKALSLCKGASHAAHRSVVAEEEQENNCGEVTGKTENTIVKVKTEPPGDLQDVEAVLEFSDSDDDLDSSKDEILRVEIENELQEELHQLDSELEYTFVDKANYSKQVNEYKVYPETSMNNHCGRQFPGCSRTHKTTILFLLSMYPLMYI</sequence>
<reference evidence="2" key="1">
    <citation type="submission" date="2025-08" db="UniProtKB">
        <authorList>
            <consortium name="RefSeq"/>
        </authorList>
    </citation>
    <scope>IDENTIFICATION</scope>
    <source>
        <tissue evidence="2">Muscle</tissue>
    </source>
</reference>
<dbReference type="RefSeq" id="XP_022250825.1">
    <property type="nucleotide sequence ID" value="XM_022395117.1"/>
</dbReference>
<dbReference type="GeneID" id="106467023"/>
<keyword evidence="1" id="KW-1185">Reference proteome</keyword>
<proteinExistence type="predicted"/>
<gene>
    <name evidence="2" type="primary">LOC106467023</name>
</gene>